<name>A0A6C0RI86_9BACT</name>
<evidence type="ECO:0000313" key="4">
    <source>
        <dbReference type="Proteomes" id="UP000474630"/>
    </source>
</evidence>
<dbReference type="Gene3D" id="3.30.565.10">
    <property type="entry name" value="Histidine kinase-like ATPase, C-terminal domain"/>
    <property type="match status" value="1"/>
</dbReference>
<keyword evidence="4" id="KW-1185">Reference proteome</keyword>
<organism evidence="3 4">
    <name type="scientific">Draconibacterium halophilum</name>
    <dbReference type="NCBI Taxonomy" id="2706887"/>
    <lineage>
        <taxon>Bacteria</taxon>
        <taxon>Pseudomonadati</taxon>
        <taxon>Bacteroidota</taxon>
        <taxon>Bacteroidia</taxon>
        <taxon>Marinilabiliales</taxon>
        <taxon>Prolixibacteraceae</taxon>
        <taxon>Draconibacterium</taxon>
    </lineage>
</organism>
<evidence type="ECO:0000313" key="3">
    <source>
        <dbReference type="EMBL" id="QIA09797.1"/>
    </source>
</evidence>
<sequence>MRKRVVINWLVAFVVSILIGMVTTVLMGGSLNVPFKQFVWNAGYSLSLGLPLFANGFLFSWFEKRYIDWVNRPGTSVVRALLMHFVYSSAVIWTVNWFWFIHVMDRDWATFLQYNSGTIISEYIIFIIIASIIYAISFFKAWRNEVRQKEEVKRESLALQYKVLQDQINPHFLFNSLNVLGSLIDIDTDKAKQFTRELSKFYRDVLQYKDLDIISLKEEIDFVTKYIYLQQIRFGEALQVDIIANEKVEGKVIPLSVQALVENAIKHNEISKANPLKILVAISDDYELLVENNLQPKTQLEESSKTGLKNMAGRYEYLTGKQMIVTKNGGFFRVCVPLIRVEGMKD</sequence>
<proteinExistence type="predicted"/>
<dbReference type="EMBL" id="CP048409">
    <property type="protein sequence ID" value="QIA09797.1"/>
    <property type="molecule type" value="Genomic_DNA"/>
</dbReference>
<dbReference type="Proteomes" id="UP000474630">
    <property type="component" value="Chromosome"/>
</dbReference>
<feature type="transmembrane region" description="Helical" evidence="1">
    <location>
        <begin position="80"/>
        <end position="100"/>
    </location>
</feature>
<keyword evidence="3" id="KW-0808">Transferase</keyword>
<dbReference type="InterPro" id="IPR010559">
    <property type="entry name" value="Sig_transdc_His_kin_internal"/>
</dbReference>
<protein>
    <submittedName>
        <fullName evidence="3">Histidine kinase</fullName>
    </submittedName>
</protein>
<feature type="transmembrane region" description="Helical" evidence="1">
    <location>
        <begin position="38"/>
        <end position="59"/>
    </location>
</feature>
<keyword evidence="1" id="KW-0812">Transmembrane</keyword>
<feature type="transmembrane region" description="Helical" evidence="1">
    <location>
        <begin position="120"/>
        <end position="139"/>
    </location>
</feature>
<dbReference type="RefSeq" id="WP_163348766.1">
    <property type="nucleotide sequence ID" value="NZ_CP048409.1"/>
</dbReference>
<dbReference type="GO" id="GO:0000155">
    <property type="term" value="F:phosphorelay sensor kinase activity"/>
    <property type="evidence" value="ECO:0007669"/>
    <property type="project" value="InterPro"/>
</dbReference>
<dbReference type="InterPro" id="IPR050640">
    <property type="entry name" value="Bact_2-comp_sensor_kinase"/>
</dbReference>
<reference evidence="3 4" key="1">
    <citation type="submission" date="2020-02" db="EMBL/GenBank/DDBJ databases">
        <title>Genome sequencing for Draconibacterium sp. strain M1.</title>
        <authorList>
            <person name="Park S.-J."/>
        </authorList>
    </citation>
    <scope>NUCLEOTIDE SEQUENCE [LARGE SCALE GENOMIC DNA]</scope>
    <source>
        <strain evidence="3 4">M1</strain>
    </source>
</reference>
<dbReference type="PANTHER" id="PTHR34220">
    <property type="entry name" value="SENSOR HISTIDINE KINASE YPDA"/>
    <property type="match status" value="1"/>
</dbReference>
<keyword evidence="3" id="KW-0418">Kinase</keyword>
<evidence type="ECO:0000259" key="2">
    <source>
        <dbReference type="Pfam" id="PF06580"/>
    </source>
</evidence>
<feature type="domain" description="Signal transduction histidine kinase internal region" evidence="2">
    <location>
        <begin position="160"/>
        <end position="238"/>
    </location>
</feature>
<dbReference type="PANTHER" id="PTHR34220:SF7">
    <property type="entry name" value="SENSOR HISTIDINE KINASE YPDA"/>
    <property type="match status" value="1"/>
</dbReference>
<evidence type="ECO:0000256" key="1">
    <source>
        <dbReference type="SAM" id="Phobius"/>
    </source>
</evidence>
<dbReference type="GO" id="GO:0016020">
    <property type="term" value="C:membrane"/>
    <property type="evidence" value="ECO:0007669"/>
    <property type="project" value="InterPro"/>
</dbReference>
<gene>
    <name evidence="3" type="ORF">G0Q07_19740</name>
</gene>
<accession>A0A6C0RI86</accession>
<dbReference type="AlphaFoldDB" id="A0A6C0RI86"/>
<dbReference type="KEGG" id="drc:G0Q07_19740"/>
<keyword evidence="1" id="KW-1133">Transmembrane helix</keyword>
<keyword evidence="1" id="KW-0472">Membrane</keyword>
<dbReference type="InterPro" id="IPR036890">
    <property type="entry name" value="HATPase_C_sf"/>
</dbReference>
<dbReference type="Pfam" id="PF06580">
    <property type="entry name" value="His_kinase"/>
    <property type="match status" value="1"/>
</dbReference>
<feature type="transmembrane region" description="Helical" evidence="1">
    <location>
        <begin position="7"/>
        <end position="26"/>
    </location>
</feature>